<keyword evidence="8" id="KW-0539">Nucleus</keyword>
<sequence>MLHGWQYCLNTCFRDTTAGASERGEFVRTRDKDHIARLRLSSRPGNCRDRLVETKTHLDKLAYPTCDRFYAASAPHPGTSSYDSSALLPLCTVFAEPAPQRGVEDEYYKGSLGDLSNSSSMKNMKRIDNSYRRVLGEKQCYRSHREHKSGGTQKQGQCRCFIRSQTKCSFRADEKRDNACESDREKNCILGEPNLISPVCAHTNSKQNECGQCEDSLSREGDLNIYTLTHIVENPYKRKQCEFSSFKTCNLKVHKRSHTGEKSFKCEQCEYRTTQLRILKRHTRTHTGEKPFKCKQCKYSTSGTHELKIHMRTHTGKKPFKCELCEYSASQLGNLKTHMRTHTGEKPFKCELCEYSASQLSPLKTHMRIHTGEKPF</sequence>
<organism evidence="11 12">
    <name type="scientific">Eumeta variegata</name>
    <name type="common">Bagworm moth</name>
    <name type="synonym">Eumeta japonica</name>
    <dbReference type="NCBI Taxonomy" id="151549"/>
    <lineage>
        <taxon>Eukaryota</taxon>
        <taxon>Metazoa</taxon>
        <taxon>Ecdysozoa</taxon>
        <taxon>Arthropoda</taxon>
        <taxon>Hexapoda</taxon>
        <taxon>Insecta</taxon>
        <taxon>Pterygota</taxon>
        <taxon>Neoptera</taxon>
        <taxon>Endopterygota</taxon>
        <taxon>Lepidoptera</taxon>
        <taxon>Glossata</taxon>
        <taxon>Ditrysia</taxon>
        <taxon>Tineoidea</taxon>
        <taxon>Psychidae</taxon>
        <taxon>Oiketicinae</taxon>
        <taxon>Eumeta</taxon>
    </lineage>
</organism>
<dbReference type="Gene3D" id="3.30.160.60">
    <property type="entry name" value="Classic Zinc Finger"/>
    <property type="match status" value="5"/>
</dbReference>
<proteinExistence type="predicted"/>
<keyword evidence="2" id="KW-0479">Metal-binding</keyword>
<dbReference type="FunFam" id="3.30.160.60:FF:000882">
    <property type="entry name" value="Predicted gene, 21060"/>
    <property type="match status" value="1"/>
</dbReference>
<keyword evidence="4 9" id="KW-0863">Zinc-finger</keyword>
<comment type="subcellular location">
    <subcellularLocation>
        <location evidence="1">Nucleus</location>
    </subcellularLocation>
</comment>
<evidence type="ECO:0000256" key="5">
    <source>
        <dbReference type="ARBA" id="ARBA00022833"/>
    </source>
</evidence>
<feature type="domain" description="C2H2-type" evidence="10">
    <location>
        <begin position="320"/>
        <end position="347"/>
    </location>
</feature>
<dbReference type="GO" id="GO:0001227">
    <property type="term" value="F:DNA-binding transcription repressor activity, RNA polymerase II-specific"/>
    <property type="evidence" value="ECO:0007669"/>
    <property type="project" value="TreeGrafter"/>
</dbReference>
<feature type="domain" description="C2H2-type" evidence="10">
    <location>
        <begin position="236"/>
        <end position="263"/>
    </location>
</feature>
<feature type="domain" description="C2H2-type" evidence="10">
    <location>
        <begin position="264"/>
        <end position="291"/>
    </location>
</feature>
<evidence type="ECO:0000259" key="10">
    <source>
        <dbReference type="PROSITE" id="PS50157"/>
    </source>
</evidence>
<dbReference type="SUPFAM" id="SSF57667">
    <property type="entry name" value="beta-beta-alpha zinc fingers"/>
    <property type="match status" value="3"/>
</dbReference>
<evidence type="ECO:0000256" key="8">
    <source>
        <dbReference type="ARBA" id="ARBA00023242"/>
    </source>
</evidence>
<dbReference type="PANTHER" id="PTHR24399">
    <property type="entry name" value="ZINC FINGER AND BTB DOMAIN-CONTAINING"/>
    <property type="match status" value="1"/>
</dbReference>
<keyword evidence="6" id="KW-0805">Transcription regulation</keyword>
<gene>
    <name evidence="11" type="primary">ZNF214</name>
    <name evidence="11" type="ORF">EVAR_83182_1</name>
</gene>
<dbReference type="OrthoDB" id="8113227at2759"/>
<dbReference type="FunFam" id="3.30.160.60:FF:000395">
    <property type="entry name" value="zinc finger protein 513"/>
    <property type="match status" value="1"/>
</dbReference>
<dbReference type="EMBL" id="BGZK01002473">
    <property type="protein sequence ID" value="GBP94192.1"/>
    <property type="molecule type" value="Genomic_DNA"/>
</dbReference>
<keyword evidence="7" id="KW-0804">Transcription</keyword>
<dbReference type="Proteomes" id="UP000299102">
    <property type="component" value="Unassembled WGS sequence"/>
</dbReference>
<accession>A0A4C2A358</accession>
<feature type="domain" description="C2H2-type" evidence="10">
    <location>
        <begin position="348"/>
        <end position="375"/>
    </location>
</feature>
<dbReference type="Pfam" id="PF00096">
    <property type="entry name" value="zf-C2H2"/>
    <property type="match status" value="2"/>
</dbReference>
<dbReference type="GO" id="GO:0008270">
    <property type="term" value="F:zinc ion binding"/>
    <property type="evidence" value="ECO:0007669"/>
    <property type="project" value="UniProtKB-KW"/>
</dbReference>
<evidence type="ECO:0000256" key="1">
    <source>
        <dbReference type="ARBA" id="ARBA00004123"/>
    </source>
</evidence>
<dbReference type="SMART" id="SM00355">
    <property type="entry name" value="ZnF_C2H2"/>
    <property type="match status" value="5"/>
</dbReference>
<dbReference type="GO" id="GO:0005654">
    <property type="term" value="C:nucleoplasm"/>
    <property type="evidence" value="ECO:0007669"/>
    <property type="project" value="TreeGrafter"/>
</dbReference>
<keyword evidence="3" id="KW-0677">Repeat</keyword>
<dbReference type="PANTHER" id="PTHR24399:SF70">
    <property type="entry name" value="C2H2-TYPE DOMAIN-CONTAINING PROTEIN"/>
    <property type="match status" value="1"/>
</dbReference>
<dbReference type="AlphaFoldDB" id="A0A4C2A358"/>
<dbReference type="InterPro" id="IPR013087">
    <property type="entry name" value="Znf_C2H2_type"/>
</dbReference>
<dbReference type="FunFam" id="3.30.160.60:FF:002452">
    <property type="entry name" value="zinc finger protein 142 isoform X4"/>
    <property type="match status" value="1"/>
</dbReference>
<evidence type="ECO:0000256" key="4">
    <source>
        <dbReference type="ARBA" id="ARBA00022771"/>
    </source>
</evidence>
<evidence type="ECO:0000256" key="3">
    <source>
        <dbReference type="ARBA" id="ARBA00022737"/>
    </source>
</evidence>
<comment type="caution">
    <text evidence="11">The sequence shown here is derived from an EMBL/GenBank/DDBJ whole genome shotgun (WGS) entry which is preliminary data.</text>
</comment>
<dbReference type="FunFam" id="3.30.160.60:FF:000630">
    <property type="entry name" value="Zinc finger protein 180"/>
    <property type="match status" value="1"/>
</dbReference>
<evidence type="ECO:0000256" key="9">
    <source>
        <dbReference type="PROSITE-ProRule" id="PRU00042"/>
    </source>
</evidence>
<evidence type="ECO:0000313" key="12">
    <source>
        <dbReference type="Proteomes" id="UP000299102"/>
    </source>
</evidence>
<name>A0A4C2A358_EUMVA</name>
<dbReference type="GO" id="GO:0000978">
    <property type="term" value="F:RNA polymerase II cis-regulatory region sequence-specific DNA binding"/>
    <property type="evidence" value="ECO:0007669"/>
    <property type="project" value="TreeGrafter"/>
</dbReference>
<keyword evidence="12" id="KW-1185">Reference proteome</keyword>
<reference evidence="11 12" key="1">
    <citation type="journal article" date="2019" name="Commun. Biol.">
        <title>The bagworm genome reveals a unique fibroin gene that provides high tensile strength.</title>
        <authorList>
            <person name="Kono N."/>
            <person name="Nakamura H."/>
            <person name="Ohtoshi R."/>
            <person name="Tomita M."/>
            <person name="Numata K."/>
            <person name="Arakawa K."/>
        </authorList>
    </citation>
    <scope>NUCLEOTIDE SEQUENCE [LARGE SCALE GENOMIC DNA]</scope>
</reference>
<evidence type="ECO:0000313" key="11">
    <source>
        <dbReference type="EMBL" id="GBP94192.1"/>
    </source>
</evidence>
<feature type="domain" description="C2H2-type" evidence="10">
    <location>
        <begin position="292"/>
        <end position="319"/>
    </location>
</feature>
<evidence type="ECO:0000256" key="2">
    <source>
        <dbReference type="ARBA" id="ARBA00022723"/>
    </source>
</evidence>
<dbReference type="STRING" id="151549.A0A4C2A358"/>
<dbReference type="PROSITE" id="PS50157">
    <property type="entry name" value="ZINC_FINGER_C2H2_2"/>
    <property type="match status" value="5"/>
</dbReference>
<keyword evidence="5" id="KW-0862">Zinc</keyword>
<evidence type="ECO:0000256" key="7">
    <source>
        <dbReference type="ARBA" id="ARBA00023163"/>
    </source>
</evidence>
<protein>
    <submittedName>
        <fullName evidence="11">Zinc finger protein 214</fullName>
    </submittedName>
</protein>
<evidence type="ECO:0000256" key="6">
    <source>
        <dbReference type="ARBA" id="ARBA00023015"/>
    </source>
</evidence>
<dbReference type="InterPro" id="IPR036236">
    <property type="entry name" value="Znf_C2H2_sf"/>
</dbReference>